<evidence type="ECO:0000256" key="1">
    <source>
        <dbReference type="SAM" id="Phobius"/>
    </source>
</evidence>
<proteinExistence type="predicted"/>
<keyword evidence="1" id="KW-0472">Membrane</keyword>
<name>A0A9X2BRT2_9BACL</name>
<organism evidence="2 3">
    <name type="scientific">Paenibacillus mellifer</name>
    <dbReference type="NCBI Taxonomy" id="2937794"/>
    <lineage>
        <taxon>Bacteria</taxon>
        <taxon>Bacillati</taxon>
        <taxon>Bacillota</taxon>
        <taxon>Bacilli</taxon>
        <taxon>Bacillales</taxon>
        <taxon>Paenibacillaceae</taxon>
        <taxon>Paenibacillus</taxon>
    </lineage>
</organism>
<sequence>MGWKIKVLPRGGISIRKSLGFTAAVGLILLAAIYTWWYIENVSPVKMTKTLEGVAWLEEDPTYSPPVRISLDGYYDQGDDQFRGTVEVNGQAYSDMILDNGYSSTQFVGKEINHHGQIYFDRDLERLAWSFPQSDLPPELRNQQFPEAEVWLVTPASSREESNSLRQELKDSYLAKQGFK</sequence>
<dbReference type="EMBL" id="JALPRK010000008">
    <property type="protein sequence ID" value="MCK8487625.1"/>
    <property type="molecule type" value="Genomic_DNA"/>
</dbReference>
<comment type="caution">
    <text evidence="2">The sequence shown here is derived from an EMBL/GenBank/DDBJ whole genome shotgun (WGS) entry which is preliminary data.</text>
</comment>
<keyword evidence="1" id="KW-1133">Transmembrane helix</keyword>
<feature type="transmembrane region" description="Helical" evidence="1">
    <location>
        <begin position="21"/>
        <end position="39"/>
    </location>
</feature>
<dbReference type="Proteomes" id="UP001139534">
    <property type="component" value="Unassembled WGS sequence"/>
</dbReference>
<protein>
    <submittedName>
        <fullName evidence="2">Uncharacterized protein</fullName>
    </submittedName>
</protein>
<dbReference type="AlphaFoldDB" id="A0A9X2BRT2"/>
<evidence type="ECO:0000313" key="2">
    <source>
        <dbReference type="EMBL" id="MCK8487625.1"/>
    </source>
</evidence>
<evidence type="ECO:0000313" key="3">
    <source>
        <dbReference type="Proteomes" id="UP001139534"/>
    </source>
</evidence>
<keyword evidence="1" id="KW-0812">Transmembrane</keyword>
<reference evidence="2" key="1">
    <citation type="submission" date="2022-04" db="EMBL/GenBank/DDBJ databases">
        <authorList>
            <person name="Seo M.-J."/>
        </authorList>
    </citation>
    <scope>NUCLEOTIDE SEQUENCE</scope>
    <source>
        <strain evidence="2">MBLB2552</strain>
    </source>
</reference>
<accession>A0A9X2BRT2</accession>
<gene>
    <name evidence="2" type="ORF">M0651_10615</name>
</gene>
<keyword evidence="3" id="KW-1185">Reference proteome</keyword>
<dbReference type="RefSeq" id="WP_248551721.1">
    <property type="nucleotide sequence ID" value="NZ_JALPRK010000008.1"/>
</dbReference>